<dbReference type="CDD" id="cd04301">
    <property type="entry name" value="NAT_SF"/>
    <property type="match status" value="1"/>
</dbReference>
<evidence type="ECO:0000259" key="4">
    <source>
        <dbReference type="PROSITE" id="PS51186"/>
    </source>
</evidence>
<feature type="domain" description="N-acetyltransferase" evidence="4">
    <location>
        <begin position="22"/>
        <end position="168"/>
    </location>
</feature>
<gene>
    <name evidence="5" type="ORF">ISU10_06135</name>
</gene>
<protein>
    <submittedName>
        <fullName evidence="5">GNAT family N-acetyltransferase</fullName>
    </submittedName>
</protein>
<dbReference type="InterPro" id="IPR036979">
    <property type="entry name" value="CM_dom_sf"/>
</dbReference>
<dbReference type="GO" id="GO:0046417">
    <property type="term" value="P:chorismate metabolic process"/>
    <property type="evidence" value="ECO:0007669"/>
    <property type="project" value="InterPro"/>
</dbReference>
<evidence type="ECO:0000259" key="3">
    <source>
        <dbReference type="PROSITE" id="PS51168"/>
    </source>
</evidence>
<organism evidence="5 6">
    <name type="scientific">Nocardioides agariphilus</name>
    <dbReference type="NCBI Taxonomy" id="433664"/>
    <lineage>
        <taxon>Bacteria</taxon>
        <taxon>Bacillati</taxon>
        <taxon>Actinomycetota</taxon>
        <taxon>Actinomycetes</taxon>
        <taxon>Propionibacteriales</taxon>
        <taxon>Nocardioidaceae</taxon>
        <taxon>Nocardioides</taxon>
    </lineage>
</organism>
<sequence length="253" mass="27952">MRWCAGAAPGQVWHPGSVSEDLRVRPAEADESAPLAELYGRSRAAARMPPGVHTAEEDRAWFAARLRDGEHELWVAERDGPLLGYAMATRTWLDHLFVDPQAQGRGVGGVLLDTVKGVRPGGFCLWVFEVNAPAREFYRRRGLVELERTDGSGNEEHAPDVRMAWPGLDPMAFYRGLIDEVDDSLGELLSRRVALTRAVQAVKPSTDRDHAREREIAERLAGIAPELGADRLLRIVQTLITESLEVAGEDGSR</sequence>
<dbReference type="Gene3D" id="1.20.59.10">
    <property type="entry name" value="Chorismate mutase"/>
    <property type="match status" value="1"/>
</dbReference>
<dbReference type="PANTHER" id="PTHR43877">
    <property type="entry name" value="AMINOALKYLPHOSPHONATE N-ACETYLTRANSFERASE-RELATED-RELATED"/>
    <property type="match status" value="1"/>
</dbReference>
<dbReference type="GO" id="GO:0016747">
    <property type="term" value="F:acyltransferase activity, transferring groups other than amino-acyl groups"/>
    <property type="evidence" value="ECO:0007669"/>
    <property type="project" value="InterPro"/>
</dbReference>
<name>A0A930VIN2_9ACTN</name>
<dbReference type="GO" id="GO:0004106">
    <property type="term" value="F:chorismate mutase activity"/>
    <property type="evidence" value="ECO:0007669"/>
    <property type="project" value="InterPro"/>
</dbReference>
<keyword evidence="1" id="KW-0808">Transferase</keyword>
<dbReference type="PROSITE" id="PS51168">
    <property type="entry name" value="CHORISMATE_MUT_2"/>
    <property type="match status" value="1"/>
</dbReference>
<dbReference type="SMART" id="SM00830">
    <property type="entry name" value="CM_2"/>
    <property type="match status" value="1"/>
</dbReference>
<evidence type="ECO:0000313" key="6">
    <source>
        <dbReference type="Proteomes" id="UP000660668"/>
    </source>
</evidence>
<evidence type="ECO:0000256" key="2">
    <source>
        <dbReference type="ARBA" id="ARBA00023315"/>
    </source>
</evidence>
<keyword evidence="2" id="KW-0012">Acyltransferase</keyword>
<dbReference type="PROSITE" id="PS51186">
    <property type="entry name" value="GNAT"/>
    <property type="match status" value="1"/>
</dbReference>
<feature type="domain" description="Chorismate mutase" evidence="3">
    <location>
        <begin position="165"/>
        <end position="251"/>
    </location>
</feature>
<dbReference type="SUPFAM" id="SSF55729">
    <property type="entry name" value="Acyl-CoA N-acyltransferases (Nat)"/>
    <property type="match status" value="1"/>
</dbReference>
<dbReference type="InterPro" id="IPR002701">
    <property type="entry name" value="CM_II_prokaryot"/>
</dbReference>
<dbReference type="Pfam" id="PF01817">
    <property type="entry name" value="CM_2"/>
    <property type="match status" value="1"/>
</dbReference>
<reference evidence="5" key="1">
    <citation type="submission" date="2020-11" db="EMBL/GenBank/DDBJ databases">
        <title>Nocardioides cynanchi sp. nov., isolated from soil of rhizosphere of Cynanchum wilfordii.</title>
        <authorList>
            <person name="Lee J.-S."/>
            <person name="Suh M.K."/>
            <person name="Kim J.-S."/>
        </authorList>
    </citation>
    <scope>NUCLEOTIDE SEQUENCE</scope>
    <source>
        <strain evidence="5">KCTC 19276</strain>
    </source>
</reference>
<proteinExistence type="predicted"/>
<dbReference type="EMBL" id="JADKPO010000006">
    <property type="protein sequence ID" value="MBF4767342.1"/>
    <property type="molecule type" value="Genomic_DNA"/>
</dbReference>
<dbReference type="AlphaFoldDB" id="A0A930VIN2"/>
<dbReference type="InterPro" id="IPR050832">
    <property type="entry name" value="Bact_Acetyltransf"/>
</dbReference>
<keyword evidence="6" id="KW-1185">Reference proteome</keyword>
<dbReference type="SUPFAM" id="SSF48600">
    <property type="entry name" value="Chorismate mutase II"/>
    <property type="match status" value="1"/>
</dbReference>
<dbReference type="Gene3D" id="3.40.630.30">
    <property type="match status" value="1"/>
</dbReference>
<dbReference type="InterPro" id="IPR036263">
    <property type="entry name" value="Chorismate_II_sf"/>
</dbReference>
<dbReference type="Proteomes" id="UP000660668">
    <property type="component" value="Unassembled WGS sequence"/>
</dbReference>
<dbReference type="InterPro" id="IPR016181">
    <property type="entry name" value="Acyl_CoA_acyltransferase"/>
</dbReference>
<dbReference type="InterPro" id="IPR000182">
    <property type="entry name" value="GNAT_dom"/>
</dbReference>
<evidence type="ECO:0000256" key="1">
    <source>
        <dbReference type="ARBA" id="ARBA00022679"/>
    </source>
</evidence>
<comment type="caution">
    <text evidence="5">The sequence shown here is derived from an EMBL/GenBank/DDBJ whole genome shotgun (WGS) entry which is preliminary data.</text>
</comment>
<evidence type="ECO:0000313" key="5">
    <source>
        <dbReference type="EMBL" id="MBF4767342.1"/>
    </source>
</evidence>
<dbReference type="Pfam" id="PF13508">
    <property type="entry name" value="Acetyltransf_7"/>
    <property type="match status" value="1"/>
</dbReference>
<accession>A0A930VIN2</accession>